<keyword evidence="3" id="KW-1185">Reference proteome</keyword>
<reference evidence="3" key="1">
    <citation type="journal article" date="2007" name="Nature">
        <title>The grapevine genome sequence suggests ancestral hexaploidization in major angiosperm phyla.</title>
        <authorList>
            <consortium name="The French-Italian Public Consortium for Grapevine Genome Characterization."/>
            <person name="Jaillon O."/>
            <person name="Aury J.-M."/>
            <person name="Noel B."/>
            <person name="Policriti A."/>
            <person name="Clepet C."/>
            <person name="Casagrande A."/>
            <person name="Choisne N."/>
            <person name="Aubourg S."/>
            <person name="Vitulo N."/>
            <person name="Jubin C."/>
            <person name="Vezzi A."/>
            <person name="Legeai F."/>
            <person name="Hugueney P."/>
            <person name="Dasilva C."/>
            <person name="Horner D."/>
            <person name="Mica E."/>
            <person name="Jublot D."/>
            <person name="Poulain J."/>
            <person name="Bruyere C."/>
            <person name="Billault A."/>
            <person name="Segurens B."/>
            <person name="Gouyvenoux M."/>
            <person name="Ugarte E."/>
            <person name="Cattonaro F."/>
            <person name="Anthouard V."/>
            <person name="Vico V."/>
            <person name="Del Fabbro C."/>
            <person name="Alaux M."/>
            <person name="Di Gaspero G."/>
            <person name="Dumas V."/>
            <person name="Felice N."/>
            <person name="Paillard S."/>
            <person name="Juman I."/>
            <person name="Moroldo M."/>
            <person name="Scalabrin S."/>
            <person name="Canaguier A."/>
            <person name="Le Clainche I."/>
            <person name="Malacrida G."/>
            <person name="Durand E."/>
            <person name="Pesole G."/>
            <person name="Laucou V."/>
            <person name="Chatelet P."/>
            <person name="Merdinoglu D."/>
            <person name="Delledonne M."/>
            <person name="Pezzotti M."/>
            <person name="Lecharny A."/>
            <person name="Scarpelli C."/>
            <person name="Artiguenave F."/>
            <person name="Pe M.E."/>
            <person name="Valle G."/>
            <person name="Morgante M."/>
            <person name="Caboche M."/>
            <person name="Adam-Blondon A.-F."/>
            <person name="Weissenbach J."/>
            <person name="Quetier F."/>
            <person name="Wincker P."/>
        </authorList>
    </citation>
    <scope>NUCLEOTIDE SEQUENCE [LARGE SCALE GENOMIC DNA]</scope>
    <source>
        <strain evidence="3">cv. Pinot noir / PN40024</strain>
    </source>
</reference>
<name>F6I5E2_VITVI</name>
<dbReference type="InParanoid" id="F6I5E2"/>
<evidence type="ECO:0000313" key="2">
    <source>
        <dbReference type="EMBL" id="CCB62160.1"/>
    </source>
</evidence>
<dbReference type="Proteomes" id="UP000009183">
    <property type="component" value="Chromosome 15"/>
</dbReference>
<gene>
    <name evidence="2" type="ordered locus">VIT_15s0024g01110</name>
</gene>
<evidence type="ECO:0000313" key="3">
    <source>
        <dbReference type="Proteomes" id="UP000009183"/>
    </source>
</evidence>
<feature type="compositionally biased region" description="Polar residues" evidence="1">
    <location>
        <begin position="64"/>
        <end position="76"/>
    </location>
</feature>
<feature type="compositionally biased region" description="Basic and acidic residues" evidence="1">
    <location>
        <begin position="25"/>
        <end position="43"/>
    </location>
</feature>
<dbReference type="EMBL" id="FN596748">
    <property type="protein sequence ID" value="CCB62160.1"/>
    <property type="molecule type" value="Genomic_DNA"/>
</dbReference>
<dbReference type="HOGENOM" id="CLU_2659555_0_0_1"/>
<proteinExistence type="predicted"/>
<sequence length="76" mass="8947">MTHDFTLLRIGWTSIRLDDRGSRLRECDEDEKLSQEEEKKEKMVVQSDEELVDPHLNRSRSSRDPTVTFQVLNAND</sequence>
<accession>F6I5E2</accession>
<dbReference type="PaxDb" id="29760-VIT_15s0024g01110.t01"/>
<protein>
    <submittedName>
        <fullName evidence="2">Uncharacterized protein</fullName>
    </submittedName>
</protein>
<feature type="region of interest" description="Disordered" evidence="1">
    <location>
        <begin position="25"/>
        <end position="76"/>
    </location>
</feature>
<dbReference type="AlphaFoldDB" id="F6I5E2"/>
<organism evidence="2 3">
    <name type="scientific">Vitis vinifera</name>
    <name type="common">Grape</name>
    <dbReference type="NCBI Taxonomy" id="29760"/>
    <lineage>
        <taxon>Eukaryota</taxon>
        <taxon>Viridiplantae</taxon>
        <taxon>Streptophyta</taxon>
        <taxon>Embryophyta</taxon>
        <taxon>Tracheophyta</taxon>
        <taxon>Spermatophyta</taxon>
        <taxon>Magnoliopsida</taxon>
        <taxon>eudicotyledons</taxon>
        <taxon>Gunneridae</taxon>
        <taxon>Pentapetalae</taxon>
        <taxon>rosids</taxon>
        <taxon>Vitales</taxon>
        <taxon>Vitaceae</taxon>
        <taxon>Viteae</taxon>
        <taxon>Vitis</taxon>
    </lineage>
</organism>
<evidence type="ECO:0000256" key="1">
    <source>
        <dbReference type="SAM" id="MobiDB-lite"/>
    </source>
</evidence>